<sequence length="434" mass="48035">MPFLKHLFSLSRLRSSASYNALCQNKPVIEFSPEGIIHSASPQFLSAMGYRADEIIGQHHRIFCPPSLVNSAEYAQFWQRLSRGESFSGKYLRLAKGNRPVWLEASYIPVTNRHGAVTRVIKIAADISERIHVALEKEAIVNAIGRSMAIIAFSPEGMVLEANDNFLSTTGYKRDEVIGKHHRLFCSETLYKSDEYRQFWERLNQGEFFSGQFPRLNRRGEPLWLRATYNPVFNSDGQLYKIVKFATDVTADVLRNQREQEAAVHAWDMAVQTRGSAQNGATVIENSIRMIDTIAQRMSTVSSDVSRLNDQSDSIDGMVETIRSFAMQTRLIALNAAIEAARAGASGRSFAVVAAEVRTLAASVSSATEEIERVVASNNQLAKEVLNGIENNLMSTREGVTLMREAGEVIASIQKNAAGVEAAVKDVALSVKAD</sequence>
<dbReference type="InterPro" id="IPR000700">
    <property type="entry name" value="PAS-assoc_C"/>
</dbReference>
<evidence type="ECO:0000259" key="3">
    <source>
        <dbReference type="PROSITE" id="PS50111"/>
    </source>
</evidence>
<name>A0A830ZA25_9ENTR</name>
<evidence type="ECO:0000259" key="5">
    <source>
        <dbReference type="PROSITE" id="PS50113"/>
    </source>
</evidence>
<dbReference type="PRINTS" id="PR00260">
    <property type="entry name" value="CHEMTRNSDUCR"/>
</dbReference>
<dbReference type="Pfam" id="PF08447">
    <property type="entry name" value="PAS_3"/>
    <property type="match status" value="1"/>
</dbReference>
<dbReference type="GO" id="GO:0016020">
    <property type="term" value="C:membrane"/>
    <property type="evidence" value="ECO:0007669"/>
    <property type="project" value="InterPro"/>
</dbReference>
<dbReference type="CDD" id="cd00130">
    <property type="entry name" value="PAS"/>
    <property type="match status" value="2"/>
</dbReference>
<dbReference type="PANTHER" id="PTHR24422">
    <property type="entry name" value="CHEMOTAXIS PROTEIN METHYLTRANSFERASE"/>
    <property type="match status" value="1"/>
</dbReference>
<dbReference type="InterPro" id="IPR035965">
    <property type="entry name" value="PAS-like_dom_sf"/>
</dbReference>
<dbReference type="InterPro" id="IPR001610">
    <property type="entry name" value="PAC"/>
</dbReference>
<feature type="domain" description="PAS" evidence="4">
    <location>
        <begin position="150"/>
        <end position="180"/>
    </location>
</feature>
<evidence type="ECO:0000256" key="2">
    <source>
        <dbReference type="PROSITE-ProRule" id="PRU00284"/>
    </source>
</evidence>
<dbReference type="InterPro" id="IPR004089">
    <property type="entry name" value="MCPsignal_dom"/>
</dbReference>
<dbReference type="InterPro" id="IPR013655">
    <property type="entry name" value="PAS_fold_3"/>
</dbReference>
<feature type="domain" description="PAC" evidence="5">
    <location>
        <begin position="209"/>
        <end position="261"/>
    </location>
</feature>
<dbReference type="Pfam" id="PF13426">
    <property type="entry name" value="PAS_9"/>
    <property type="match status" value="1"/>
</dbReference>
<feature type="domain" description="Methyl-accepting transducer" evidence="3">
    <location>
        <begin position="261"/>
        <end position="434"/>
    </location>
</feature>
<evidence type="ECO:0000259" key="4">
    <source>
        <dbReference type="PROSITE" id="PS50112"/>
    </source>
</evidence>
<gene>
    <name evidence="6" type="ORF">BWI95_00195</name>
</gene>
<dbReference type="GO" id="GO:0006935">
    <property type="term" value="P:chemotaxis"/>
    <property type="evidence" value="ECO:0007669"/>
    <property type="project" value="InterPro"/>
</dbReference>
<dbReference type="Pfam" id="PF00015">
    <property type="entry name" value="MCPsignal"/>
    <property type="match status" value="1"/>
</dbReference>
<dbReference type="Gene3D" id="3.30.450.20">
    <property type="entry name" value="PAS domain"/>
    <property type="match status" value="2"/>
</dbReference>
<feature type="domain" description="PAC" evidence="5">
    <location>
        <begin position="85"/>
        <end position="139"/>
    </location>
</feature>
<dbReference type="InterPro" id="IPR050903">
    <property type="entry name" value="Bact_Chemotaxis_MeTrfase"/>
</dbReference>
<reference evidence="6 7" key="1">
    <citation type="submission" date="2017-01" db="EMBL/GenBank/DDBJ databases">
        <authorList>
            <person name="Cao J.-M."/>
        </authorList>
    </citation>
    <scope>NUCLEOTIDE SEQUENCE [LARGE SCALE GENOMIC DNA]</scope>
    <source>
        <strain evidence="6 7">888-76</strain>
    </source>
</reference>
<keyword evidence="1 2" id="KW-0807">Transducer</keyword>
<dbReference type="RefSeq" id="WP_076770261.1">
    <property type="nucleotide sequence ID" value="NZ_CP019445.1"/>
</dbReference>
<dbReference type="SUPFAM" id="SSF55785">
    <property type="entry name" value="PYP-like sensor domain (PAS domain)"/>
    <property type="match status" value="2"/>
</dbReference>
<dbReference type="Gene3D" id="1.10.287.950">
    <property type="entry name" value="Methyl-accepting chemotaxis protein"/>
    <property type="match status" value="1"/>
</dbReference>
<dbReference type="PROSITE" id="PS50111">
    <property type="entry name" value="CHEMOTAXIS_TRANSDUC_2"/>
    <property type="match status" value="1"/>
</dbReference>
<dbReference type="GO" id="GO:0007165">
    <property type="term" value="P:signal transduction"/>
    <property type="evidence" value="ECO:0007669"/>
    <property type="project" value="UniProtKB-KW"/>
</dbReference>
<dbReference type="Proteomes" id="UP000187148">
    <property type="component" value="Chromosome"/>
</dbReference>
<dbReference type="GO" id="GO:0004888">
    <property type="term" value="F:transmembrane signaling receptor activity"/>
    <property type="evidence" value="ECO:0007669"/>
    <property type="project" value="InterPro"/>
</dbReference>
<dbReference type="SUPFAM" id="SSF58104">
    <property type="entry name" value="Methyl-accepting chemotaxis protein (MCP) signaling domain"/>
    <property type="match status" value="1"/>
</dbReference>
<dbReference type="InterPro" id="IPR000014">
    <property type="entry name" value="PAS"/>
</dbReference>
<dbReference type="PROSITE" id="PS50113">
    <property type="entry name" value="PAC"/>
    <property type="match status" value="2"/>
</dbReference>
<keyword evidence="7" id="KW-1185">Reference proteome</keyword>
<dbReference type="EMBL" id="CP019445">
    <property type="protein sequence ID" value="APZ07527.1"/>
    <property type="molecule type" value="Genomic_DNA"/>
</dbReference>
<accession>A0A830ZA25</accession>
<protein>
    <submittedName>
        <fullName evidence="6">Pili assembly chaperone</fullName>
    </submittedName>
</protein>
<dbReference type="InterPro" id="IPR004090">
    <property type="entry name" value="Chemotax_Me-accpt_rcpt"/>
</dbReference>
<evidence type="ECO:0000256" key="1">
    <source>
        <dbReference type="ARBA" id="ARBA00023224"/>
    </source>
</evidence>
<dbReference type="SMART" id="SM00283">
    <property type="entry name" value="MA"/>
    <property type="match status" value="1"/>
</dbReference>
<dbReference type="SMART" id="SM00091">
    <property type="entry name" value="PAS"/>
    <property type="match status" value="2"/>
</dbReference>
<organism evidence="6 7">
    <name type="scientific">Kosakonia cowanii JCM 10956 = DSM 18146</name>
    <dbReference type="NCBI Taxonomy" id="1300165"/>
    <lineage>
        <taxon>Bacteria</taxon>
        <taxon>Pseudomonadati</taxon>
        <taxon>Pseudomonadota</taxon>
        <taxon>Gammaproteobacteria</taxon>
        <taxon>Enterobacterales</taxon>
        <taxon>Enterobacteriaceae</taxon>
        <taxon>Kosakonia</taxon>
    </lineage>
</organism>
<dbReference type="SMART" id="SM00086">
    <property type="entry name" value="PAC"/>
    <property type="match status" value="2"/>
</dbReference>
<dbReference type="PANTHER" id="PTHR24422:SF10">
    <property type="entry name" value="CHEMOTAXIS PROTEIN METHYLTRANSFERASE 2"/>
    <property type="match status" value="1"/>
</dbReference>
<evidence type="ECO:0000313" key="6">
    <source>
        <dbReference type="EMBL" id="APZ07527.1"/>
    </source>
</evidence>
<dbReference type="AlphaFoldDB" id="A0A830ZA25"/>
<dbReference type="NCBIfam" id="TIGR00229">
    <property type="entry name" value="sensory_box"/>
    <property type="match status" value="2"/>
</dbReference>
<evidence type="ECO:0000313" key="7">
    <source>
        <dbReference type="Proteomes" id="UP000187148"/>
    </source>
</evidence>
<dbReference type="KEGG" id="kco:BWI95_00195"/>
<dbReference type="PROSITE" id="PS50112">
    <property type="entry name" value="PAS"/>
    <property type="match status" value="1"/>
</dbReference>
<proteinExistence type="predicted"/>